<reference evidence="1" key="1">
    <citation type="submission" date="2017-10" db="EMBL/GenBank/DDBJ databases">
        <title>Draft genome sequence of the planktic cyanobacteria Tychonema bourrellyi isolated from alpine lentic freshwater.</title>
        <authorList>
            <person name="Tett A."/>
            <person name="Armanini F."/>
            <person name="Asnicar F."/>
            <person name="Boscaini A."/>
            <person name="Pasolli E."/>
            <person name="Zolfo M."/>
            <person name="Donati C."/>
            <person name="Salmaso N."/>
            <person name="Segata N."/>
        </authorList>
    </citation>
    <scope>NUCLEOTIDE SEQUENCE</scope>
    <source>
        <strain evidence="1">FEM_GT703</strain>
    </source>
</reference>
<dbReference type="CDD" id="cd22366">
    <property type="entry name" value="XisH-like"/>
    <property type="match status" value="1"/>
</dbReference>
<keyword evidence="2" id="KW-1185">Reference proteome</keyword>
<evidence type="ECO:0000313" key="1">
    <source>
        <dbReference type="EMBL" id="PHX54615.1"/>
    </source>
</evidence>
<dbReference type="AlphaFoldDB" id="A0A2G4EYL0"/>
<accession>A0A2G4EYL0</accession>
<dbReference type="InterPro" id="IPR011335">
    <property type="entry name" value="Restrct_endonuc-II-like"/>
</dbReference>
<dbReference type="Gene3D" id="3.40.1350.10">
    <property type="match status" value="1"/>
</dbReference>
<sequence length="138" mass="15742">MSAKDKFHDVVKIALQKDGWQITDDPLSISVGGVDMLIDLGAERLLAAEREGEKIAVEIKSFLNTSAITDFHLAVGQFINYRTALKFKDPQRQLFLAIPLTAYNDFFKREFAIAVVDDYQFKLLVYDVEEEVIALWKK</sequence>
<proteinExistence type="predicted"/>
<gene>
    <name evidence="1" type="ORF">CP500_015160</name>
</gene>
<organism evidence="1 2">
    <name type="scientific">Tychonema bourrellyi FEM_GT703</name>
    <dbReference type="NCBI Taxonomy" id="2040638"/>
    <lineage>
        <taxon>Bacteria</taxon>
        <taxon>Bacillati</taxon>
        <taxon>Cyanobacteriota</taxon>
        <taxon>Cyanophyceae</taxon>
        <taxon>Oscillatoriophycideae</taxon>
        <taxon>Oscillatoriales</taxon>
        <taxon>Microcoleaceae</taxon>
        <taxon>Tychonema</taxon>
    </lineage>
</organism>
<dbReference type="EMBL" id="NXIB02000088">
    <property type="protein sequence ID" value="PHX54615.1"/>
    <property type="molecule type" value="Genomic_DNA"/>
</dbReference>
<dbReference type="Proteomes" id="UP000226442">
    <property type="component" value="Unassembled WGS sequence"/>
</dbReference>
<dbReference type="GO" id="GO:0003676">
    <property type="term" value="F:nucleic acid binding"/>
    <property type="evidence" value="ECO:0007669"/>
    <property type="project" value="InterPro"/>
</dbReference>
<dbReference type="Pfam" id="PF08814">
    <property type="entry name" value="XisH"/>
    <property type="match status" value="1"/>
</dbReference>
<dbReference type="OrthoDB" id="456752at2"/>
<comment type="caution">
    <text evidence="1">The sequence shown here is derived from an EMBL/GenBank/DDBJ whole genome shotgun (WGS) entry which is preliminary data.</text>
</comment>
<dbReference type="InterPro" id="IPR014919">
    <property type="entry name" value="XisH"/>
</dbReference>
<dbReference type="InterPro" id="IPR011856">
    <property type="entry name" value="tRNA_endonuc-like_dom_sf"/>
</dbReference>
<dbReference type="SUPFAM" id="SSF52980">
    <property type="entry name" value="Restriction endonuclease-like"/>
    <property type="match status" value="1"/>
</dbReference>
<dbReference type="RefSeq" id="WP_096831535.1">
    <property type="nucleotide sequence ID" value="NZ_NXIB02000088.1"/>
</dbReference>
<name>A0A2G4EYL0_9CYAN</name>
<protein>
    <submittedName>
        <fullName evidence="1">Fatty-acid oxidation protein subunit alpha</fullName>
    </submittedName>
</protein>
<evidence type="ECO:0000313" key="2">
    <source>
        <dbReference type="Proteomes" id="UP000226442"/>
    </source>
</evidence>